<dbReference type="AlphaFoldDB" id="A0A7J9EY15"/>
<sequence>MEVKEIWTSQKGTTIPKTFNQALMTPKGKSWIKNMVECKRIWKKEYYFPI</sequence>
<accession>A0A7J9EY15</accession>
<gene>
    <name evidence="1" type="ORF">Gotri_005599</name>
</gene>
<evidence type="ECO:0000313" key="1">
    <source>
        <dbReference type="EMBL" id="MBA0777594.1"/>
    </source>
</evidence>
<dbReference type="Proteomes" id="UP000593568">
    <property type="component" value="Unassembled WGS sequence"/>
</dbReference>
<keyword evidence="2" id="KW-1185">Reference proteome</keyword>
<evidence type="ECO:0000313" key="2">
    <source>
        <dbReference type="Proteomes" id="UP000593568"/>
    </source>
</evidence>
<dbReference type="EMBL" id="JABEZW010000010">
    <property type="protein sequence ID" value="MBA0777594.1"/>
    <property type="molecule type" value="Genomic_DNA"/>
</dbReference>
<proteinExistence type="predicted"/>
<name>A0A7J9EY15_9ROSI</name>
<reference evidence="1 2" key="1">
    <citation type="journal article" date="2019" name="Genome Biol. Evol.">
        <title>Insights into the evolution of the New World diploid cottons (Gossypium, subgenus Houzingenia) based on genome sequencing.</title>
        <authorList>
            <person name="Grover C.E."/>
            <person name="Arick M.A. 2nd"/>
            <person name="Thrash A."/>
            <person name="Conover J.L."/>
            <person name="Sanders W.S."/>
            <person name="Peterson D.G."/>
            <person name="Frelichowski J.E."/>
            <person name="Scheffler J.A."/>
            <person name="Scheffler B.E."/>
            <person name="Wendel J.F."/>
        </authorList>
    </citation>
    <scope>NUCLEOTIDE SEQUENCE [LARGE SCALE GENOMIC DNA]</scope>
    <source>
        <strain evidence="1">8</strain>
        <tissue evidence="1">Leaf</tissue>
    </source>
</reference>
<organism evidence="1 2">
    <name type="scientific">Gossypium trilobum</name>
    <dbReference type="NCBI Taxonomy" id="34281"/>
    <lineage>
        <taxon>Eukaryota</taxon>
        <taxon>Viridiplantae</taxon>
        <taxon>Streptophyta</taxon>
        <taxon>Embryophyta</taxon>
        <taxon>Tracheophyta</taxon>
        <taxon>Spermatophyta</taxon>
        <taxon>Magnoliopsida</taxon>
        <taxon>eudicotyledons</taxon>
        <taxon>Gunneridae</taxon>
        <taxon>Pentapetalae</taxon>
        <taxon>rosids</taxon>
        <taxon>malvids</taxon>
        <taxon>Malvales</taxon>
        <taxon>Malvaceae</taxon>
        <taxon>Malvoideae</taxon>
        <taxon>Gossypium</taxon>
    </lineage>
</organism>
<comment type="caution">
    <text evidence="1">The sequence shown here is derived from an EMBL/GenBank/DDBJ whole genome shotgun (WGS) entry which is preliminary data.</text>
</comment>
<protein>
    <submittedName>
        <fullName evidence="1">Uncharacterized protein</fullName>
    </submittedName>
</protein>